<evidence type="ECO:0000313" key="4">
    <source>
        <dbReference type="Proteomes" id="UP001314205"/>
    </source>
</evidence>
<evidence type="ECO:0000256" key="1">
    <source>
        <dbReference type="SAM" id="Coils"/>
    </source>
</evidence>
<dbReference type="Gene3D" id="3.20.20.80">
    <property type="entry name" value="Glycosidases"/>
    <property type="match status" value="1"/>
</dbReference>
<dbReference type="Proteomes" id="UP001314205">
    <property type="component" value="Unassembled WGS sequence"/>
</dbReference>
<accession>A0AAV1LL53</accession>
<dbReference type="GO" id="GO:0031012">
    <property type="term" value="C:extracellular matrix"/>
    <property type="evidence" value="ECO:0007669"/>
    <property type="project" value="TreeGrafter"/>
</dbReference>
<organism evidence="3 4">
    <name type="scientific">Parnassius mnemosyne</name>
    <name type="common">clouded apollo</name>
    <dbReference type="NCBI Taxonomy" id="213953"/>
    <lineage>
        <taxon>Eukaryota</taxon>
        <taxon>Metazoa</taxon>
        <taxon>Ecdysozoa</taxon>
        <taxon>Arthropoda</taxon>
        <taxon>Hexapoda</taxon>
        <taxon>Insecta</taxon>
        <taxon>Pterygota</taxon>
        <taxon>Neoptera</taxon>
        <taxon>Endopterygota</taxon>
        <taxon>Lepidoptera</taxon>
        <taxon>Glossata</taxon>
        <taxon>Ditrysia</taxon>
        <taxon>Papilionoidea</taxon>
        <taxon>Papilionidae</taxon>
        <taxon>Parnassiinae</taxon>
        <taxon>Parnassini</taxon>
        <taxon>Parnassius</taxon>
        <taxon>Driopa</taxon>
    </lineage>
</organism>
<evidence type="ECO:0008006" key="5">
    <source>
        <dbReference type="Google" id="ProtNLM"/>
    </source>
</evidence>
<reference evidence="3 4" key="1">
    <citation type="submission" date="2023-11" db="EMBL/GenBank/DDBJ databases">
        <authorList>
            <person name="Hedman E."/>
            <person name="Englund M."/>
            <person name="Stromberg M."/>
            <person name="Nyberg Akerstrom W."/>
            <person name="Nylinder S."/>
            <person name="Jareborg N."/>
            <person name="Kallberg Y."/>
            <person name="Kronander E."/>
        </authorList>
    </citation>
    <scope>NUCLEOTIDE SEQUENCE [LARGE SCALE GENOMIC DNA]</scope>
</reference>
<gene>
    <name evidence="3" type="ORF">PARMNEM_LOCUS14355</name>
</gene>
<sequence>MDPIFKYLVVFIKFVILFDLVISDTYSVKVGTEQHVNSVDSKFLSFTVDTKFLLSSSEKHNNRHCVCMASSLTPAYIRIAGPSTTHMKFRNSTITIDDTTPLVKEDAEKFSLSLLTGRKDRRLSMTNKQWEKFIHWAKKTGFDLVFALNNAEKTSSGMWDPNGALNILSVAEKANVGDMVWQLGYECANQSIEEYLNDLETLRVIVETFPSGRSPSWRVVGGDVTPCLQADSKSDFKDYISLSNDMMDAILLNGNSSAQQLERMSESDRRKLLKLLSHSDTPLWLTEKTHSHYDELERAADWLASLGYSARNGFSVYFRELLEEELHEPTLSFYMALLYKNLVGERVLDVDMTASRATLFAHCASLRRKPVPGAVTLYGANMDDEPARFSLKLSKIEEGGDIMQFIFGRDSSGNIIVNGRGMYLEGDIRPVVKRVRPYKTLLLNLPPKSFGFWVLANTQVDACHYKDESKTETEFIEVVPIEENDTEEINVVKTRRSSIRKRDISNLDTSFEIIDDDYAGMPSEFDVNSKSDALRRQIDKLNNELKNFHELLISKKGEQNDQFPMRFKRQAHDKENRKQSINYGTKPKVSKQMYGKSDFKSNLIDKILQLKNEKLSKLGKSRFSRKNFKRSNTKACSSEDVFNEQNLSRKRRSVIKEETVNSLENTNRSKNIKYRTNNVESIEETLENEIDIGEDQFAVGNILHKLKGTLRHLPVQIEEKIEKLDDDREELPSNRNEITLKTKLSDDGAVINISEKTNNGLLKSTFEDLTSLLADLNKHLNRFWSTFTWLE</sequence>
<dbReference type="AlphaFoldDB" id="A0AAV1LL53"/>
<protein>
    <recommendedName>
        <fullName evidence="5">Heparanase</fullName>
    </recommendedName>
</protein>
<keyword evidence="2" id="KW-0732">Signal</keyword>
<proteinExistence type="predicted"/>
<keyword evidence="4" id="KW-1185">Reference proteome</keyword>
<comment type="caution">
    <text evidence="3">The sequence shown here is derived from an EMBL/GenBank/DDBJ whole genome shotgun (WGS) entry which is preliminary data.</text>
</comment>
<feature type="chain" id="PRO_5043595119" description="Heparanase" evidence="2">
    <location>
        <begin position="24"/>
        <end position="791"/>
    </location>
</feature>
<evidence type="ECO:0000313" key="3">
    <source>
        <dbReference type="EMBL" id="CAK1594774.1"/>
    </source>
</evidence>
<feature type="coiled-coil region" evidence="1">
    <location>
        <begin position="531"/>
        <end position="558"/>
    </location>
</feature>
<feature type="signal peptide" evidence="2">
    <location>
        <begin position="1"/>
        <end position="23"/>
    </location>
</feature>
<dbReference type="EMBL" id="CAVLGL010000090">
    <property type="protein sequence ID" value="CAK1594774.1"/>
    <property type="molecule type" value="Genomic_DNA"/>
</dbReference>
<evidence type="ECO:0000256" key="2">
    <source>
        <dbReference type="SAM" id="SignalP"/>
    </source>
</evidence>
<keyword evidence="1" id="KW-0175">Coiled coil</keyword>
<dbReference type="GO" id="GO:0005615">
    <property type="term" value="C:extracellular space"/>
    <property type="evidence" value="ECO:0007669"/>
    <property type="project" value="TreeGrafter"/>
</dbReference>
<name>A0AAV1LL53_9NEOP</name>
<dbReference type="PANTHER" id="PTHR46145:SF4">
    <property type="entry name" value="HEPARANASE"/>
    <property type="match status" value="1"/>
</dbReference>
<dbReference type="PANTHER" id="PTHR46145">
    <property type="entry name" value="HEPARANASE"/>
    <property type="match status" value="1"/>
</dbReference>